<evidence type="ECO:0000313" key="1">
    <source>
        <dbReference type="EMBL" id="HIS75946.1"/>
    </source>
</evidence>
<reference evidence="1" key="1">
    <citation type="submission" date="2020-10" db="EMBL/GenBank/DDBJ databases">
        <authorList>
            <person name="Gilroy R."/>
        </authorList>
    </citation>
    <scope>NUCLEOTIDE SEQUENCE</scope>
    <source>
        <strain evidence="1">CHK199-13235</strain>
    </source>
</reference>
<proteinExistence type="predicted"/>
<dbReference type="Pfam" id="PF07873">
    <property type="entry name" value="YabP"/>
    <property type="match status" value="1"/>
</dbReference>
<accession>A0A9D1FLA2</accession>
<name>A0A9D1FLA2_9FIRM</name>
<sequence length="114" mass="12525">MKHRESRNRFPEGNRYQPVKTKGVSLIKIFKGLEEELSGPSLQLRGGRVLDIDGCTGVLACDDSIVRLRLKDTVLTVLGSGLQALDFSVYTLTVTGDIRSIELEPIPKRKGAGK</sequence>
<comment type="caution">
    <text evidence="1">The sequence shown here is derived from an EMBL/GenBank/DDBJ whole genome shotgun (WGS) entry which is preliminary data.</text>
</comment>
<protein>
    <submittedName>
        <fullName evidence="1">YabP/YqfC family sporulation protein</fullName>
    </submittedName>
</protein>
<dbReference type="EMBL" id="DVJP01000029">
    <property type="protein sequence ID" value="HIS75946.1"/>
    <property type="molecule type" value="Genomic_DNA"/>
</dbReference>
<dbReference type="AlphaFoldDB" id="A0A9D1FLA2"/>
<dbReference type="Proteomes" id="UP000824002">
    <property type="component" value="Unassembled WGS sequence"/>
</dbReference>
<reference evidence="1" key="2">
    <citation type="journal article" date="2021" name="PeerJ">
        <title>Extensive microbial diversity within the chicken gut microbiome revealed by metagenomics and culture.</title>
        <authorList>
            <person name="Gilroy R."/>
            <person name="Ravi A."/>
            <person name="Getino M."/>
            <person name="Pursley I."/>
            <person name="Horton D.L."/>
            <person name="Alikhan N.F."/>
            <person name="Baker D."/>
            <person name="Gharbi K."/>
            <person name="Hall N."/>
            <person name="Watson M."/>
            <person name="Adriaenssens E.M."/>
            <person name="Foster-Nyarko E."/>
            <person name="Jarju S."/>
            <person name="Secka A."/>
            <person name="Antonio M."/>
            <person name="Oren A."/>
            <person name="Chaudhuri R.R."/>
            <person name="La Ragione R."/>
            <person name="Hildebrand F."/>
            <person name="Pallen M.J."/>
        </authorList>
    </citation>
    <scope>NUCLEOTIDE SEQUENCE</scope>
    <source>
        <strain evidence="1">CHK199-13235</strain>
    </source>
</reference>
<dbReference type="InterPro" id="IPR022476">
    <property type="entry name" value="Spore_YabP/YqfC"/>
</dbReference>
<organism evidence="1 2">
    <name type="scientific">Candidatus Merdivicinus excrementipullorum</name>
    <dbReference type="NCBI Taxonomy" id="2840867"/>
    <lineage>
        <taxon>Bacteria</taxon>
        <taxon>Bacillati</taxon>
        <taxon>Bacillota</taxon>
        <taxon>Clostridia</taxon>
        <taxon>Eubacteriales</taxon>
        <taxon>Oscillospiraceae</taxon>
        <taxon>Oscillospiraceae incertae sedis</taxon>
        <taxon>Candidatus Merdivicinus</taxon>
    </lineage>
</organism>
<gene>
    <name evidence="1" type="ORF">IAB51_03950</name>
</gene>
<evidence type="ECO:0000313" key="2">
    <source>
        <dbReference type="Proteomes" id="UP000824002"/>
    </source>
</evidence>